<protein>
    <recommendedName>
        <fullName evidence="4">Transposase DDE domain-containing protein</fullName>
    </recommendedName>
</protein>
<evidence type="ECO:0000313" key="2">
    <source>
        <dbReference type="EMBL" id="GHI14046.1"/>
    </source>
</evidence>
<feature type="region of interest" description="Disordered" evidence="1">
    <location>
        <begin position="84"/>
        <end position="126"/>
    </location>
</feature>
<keyword evidence="3" id="KW-1185">Reference proteome</keyword>
<gene>
    <name evidence="2" type="ORF">Scinn_35090</name>
</gene>
<accession>A0ABQ3NMP9</accession>
<feature type="region of interest" description="Disordered" evidence="1">
    <location>
        <begin position="209"/>
        <end position="237"/>
    </location>
</feature>
<organism evidence="2 3">
    <name type="scientific">Streptomyces virginiae</name>
    <name type="common">Streptomyces cinnamonensis</name>
    <dbReference type="NCBI Taxonomy" id="1961"/>
    <lineage>
        <taxon>Bacteria</taxon>
        <taxon>Bacillati</taxon>
        <taxon>Actinomycetota</taxon>
        <taxon>Actinomycetes</taxon>
        <taxon>Kitasatosporales</taxon>
        <taxon>Streptomycetaceae</taxon>
        <taxon>Streptomyces</taxon>
    </lineage>
</organism>
<name>A0ABQ3NMP9_STRVG</name>
<evidence type="ECO:0000256" key="1">
    <source>
        <dbReference type="SAM" id="MobiDB-lite"/>
    </source>
</evidence>
<proteinExistence type="predicted"/>
<evidence type="ECO:0008006" key="4">
    <source>
        <dbReference type="Google" id="ProtNLM"/>
    </source>
</evidence>
<sequence length="237" mass="25420">MRPEAARLVAENLTAADPTHPWTGMRFAAAWRSQEMMDVILVHPDLVAEISADTAIDHSGLHRHTVRFKRLRLDGTAVEVPLFTTTPATESDATRPDRKGASTPRSLAARRGKWPSNSRPPTPGFMVNGPQKYLGHGGSRDPVTADTIAIEGFYRRLTDGLAEQGARGLRDIQYRSHLIDGCLAATGLPIRPTLRGGMSPARPIRHGVGRLPGAVRHGGGARGCESSGGGTAKGKWS</sequence>
<dbReference type="EMBL" id="BNDV01000008">
    <property type="protein sequence ID" value="GHI14046.1"/>
    <property type="molecule type" value="Genomic_DNA"/>
</dbReference>
<feature type="compositionally biased region" description="Gly residues" evidence="1">
    <location>
        <begin position="216"/>
        <end position="237"/>
    </location>
</feature>
<evidence type="ECO:0000313" key="3">
    <source>
        <dbReference type="Proteomes" id="UP000660554"/>
    </source>
</evidence>
<comment type="caution">
    <text evidence="2">The sequence shown here is derived from an EMBL/GenBank/DDBJ whole genome shotgun (WGS) entry which is preliminary data.</text>
</comment>
<dbReference type="Proteomes" id="UP000660554">
    <property type="component" value="Unassembled WGS sequence"/>
</dbReference>
<reference evidence="3" key="1">
    <citation type="submission" date="2020-09" db="EMBL/GenBank/DDBJ databases">
        <title>Whole genome shotgun sequence of Streptomyces cinnamonensis NBRC 15873.</title>
        <authorList>
            <person name="Komaki H."/>
            <person name="Tamura T."/>
        </authorList>
    </citation>
    <scope>NUCLEOTIDE SEQUENCE [LARGE SCALE GENOMIC DNA]</scope>
    <source>
        <strain evidence="3">NBRC 15873</strain>
    </source>
</reference>